<dbReference type="PROSITE" id="PS00198">
    <property type="entry name" value="4FE4S_FER_1"/>
    <property type="match status" value="2"/>
</dbReference>
<evidence type="ECO:0000313" key="6">
    <source>
        <dbReference type="EMBL" id="MCF4141857.1"/>
    </source>
</evidence>
<dbReference type="CDD" id="cd10549">
    <property type="entry name" value="MtMvhB_like"/>
    <property type="match status" value="1"/>
</dbReference>
<feature type="domain" description="4Fe-4S ferredoxin-type" evidence="5">
    <location>
        <begin position="89"/>
        <end position="118"/>
    </location>
</feature>
<dbReference type="PANTHER" id="PTHR24960">
    <property type="entry name" value="PHOTOSYSTEM I IRON-SULFUR CENTER-RELATED"/>
    <property type="match status" value="1"/>
</dbReference>
<gene>
    <name evidence="6" type="ORF">L2W38_03365</name>
</gene>
<dbReference type="Gene3D" id="3.30.70.3270">
    <property type="match status" value="1"/>
</dbReference>
<sequence>MLNAMSVQILRHLFKKAFTNPYPVSHMPDDLTGALEAASKGEIDLNDPVETWGRFRGKVGYDREKCIGCGMCMKVCPANAIERAPEDPKKIIVHNDRCCFCAQCNDICPVDALTMTCDFAISTYERKSNVTLDTGKADRKPFQSEWTYRKGEVPDEVEAPKTQSKKVYRVREEDCIGCTICAKACPVGAIEGKIKEKHVIDPEKCVGCGVCASKCPKGAIEEDEYTPEG</sequence>
<feature type="domain" description="4Fe-4S ferredoxin-type" evidence="5">
    <location>
        <begin position="166"/>
        <end position="195"/>
    </location>
</feature>
<evidence type="ECO:0000259" key="5">
    <source>
        <dbReference type="PROSITE" id="PS51379"/>
    </source>
</evidence>
<reference evidence="6 7" key="1">
    <citation type="submission" date="2022-01" db="EMBL/GenBank/DDBJ databases">
        <title>Dethiosulfovibrio faecalis sp. nov., a novel proteolytic, non-sulfur-reducing bacterium isolated from a marine aquaculture solid waste bioreactor.</title>
        <authorList>
            <person name="Grabowski S."/>
            <person name="Apolinario E."/>
            <person name="Schneider N."/>
            <person name="Marshall C.W."/>
            <person name="Sowers K.R."/>
        </authorList>
    </citation>
    <scope>NUCLEOTIDE SEQUENCE [LARGE SCALE GENOMIC DNA]</scope>
    <source>
        <strain evidence="6 7">DSM 12537</strain>
    </source>
</reference>
<feature type="domain" description="4Fe-4S ferredoxin-type" evidence="5">
    <location>
        <begin position="57"/>
        <end position="86"/>
    </location>
</feature>
<evidence type="ECO:0000256" key="3">
    <source>
        <dbReference type="ARBA" id="ARBA00023004"/>
    </source>
</evidence>
<organism evidence="6 7">
    <name type="scientific">Dethiosulfovibrio marinus</name>
    <dbReference type="NCBI Taxonomy" id="133532"/>
    <lineage>
        <taxon>Bacteria</taxon>
        <taxon>Thermotogati</taxon>
        <taxon>Synergistota</taxon>
        <taxon>Synergistia</taxon>
        <taxon>Synergistales</taxon>
        <taxon>Dethiosulfovibrionaceae</taxon>
        <taxon>Dethiosulfovibrio</taxon>
    </lineage>
</organism>
<dbReference type="RefSeq" id="WP_236098610.1">
    <property type="nucleotide sequence ID" value="NZ_JAKGUD010000002.1"/>
</dbReference>
<comment type="caution">
    <text evidence="6">The sequence shown here is derived from an EMBL/GenBank/DDBJ whole genome shotgun (WGS) entry which is preliminary data.</text>
</comment>
<evidence type="ECO:0000256" key="4">
    <source>
        <dbReference type="ARBA" id="ARBA00023014"/>
    </source>
</evidence>
<accession>A0ABS9ENU9</accession>
<dbReference type="EMBL" id="JAKGUD010000002">
    <property type="protein sequence ID" value="MCF4141857.1"/>
    <property type="molecule type" value="Genomic_DNA"/>
</dbReference>
<keyword evidence="2" id="KW-0479">Metal-binding</keyword>
<feature type="domain" description="4Fe-4S ferredoxin-type" evidence="5">
    <location>
        <begin position="196"/>
        <end position="225"/>
    </location>
</feature>
<evidence type="ECO:0000256" key="1">
    <source>
        <dbReference type="ARBA" id="ARBA00022485"/>
    </source>
</evidence>
<evidence type="ECO:0000313" key="7">
    <source>
        <dbReference type="Proteomes" id="UP001200430"/>
    </source>
</evidence>
<keyword evidence="4" id="KW-0411">Iron-sulfur</keyword>
<dbReference type="PANTHER" id="PTHR24960:SF79">
    <property type="entry name" value="PHOTOSYSTEM I IRON-SULFUR CENTER"/>
    <property type="match status" value="1"/>
</dbReference>
<dbReference type="InterPro" id="IPR050157">
    <property type="entry name" value="PSI_iron-sulfur_center"/>
</dbReference>
<dbReference type="Pfam" id="PF14697">
    <property type="entry name" value="Fer4_21"/>
    <property type="match status" value="1"/>
</dbReference>
<dbReference type="Proteomes" id="UP001200430">
    <property type="component" value="Unassembled WGS sequence"/>
</dbReference>
<dbReference type="Pfam" id="PF00037">
    <property type="entry name" value="Fer4"/>
    <property type="match status" value="1"/>
</dbReference>
<keyword evidence="3" id="KW-0408">Iron</keyword>
<proteinExistence type="predicted"/>
<dbReference type="InterPro" id="IPR017896">
    <property type="entry name" value="4Fe4S_Fe-S-bd"/>
</dbReference>
<keyword evidence="7" id="KW-1185">Reference proteome</keyword>
<protein>
    <submittedName>
        <fullName evidence="6">4Fe-4S binding protein</fullName>
    </submittedName>
</protein>
<keyword evidence="1" id="KW-0004">4Fe-4S</keyword>
<dbReference type="InterPro" id="IPR017900">
    <property type="entry name" value="4Fe4S_Fe_S_CS"/>
</dbReference>
<dbReference type="PROSITE" id="PS51379">
    <property type="entry name" value="4FE4S_FER_2"/>
    <property type="match status" value="4"/>
</dbReference>
<dbReference type="Gene3D" id="3.30.70.20">
    <property type="match status" value="1"/>
</dbReference>
<name>A0ABS9ENU9_9BACT</name>
<dbReference type="SUPFAM" id="SSF54862">
    <property type="entry name" value="4Fe-4S ferredoxins"/>
    <property type="match status" value="2"/>
</dbReference>
<evidence type="ECO:0000256" key="2">
    <source>
        <dbReference type="ARBA" id="ARBA00022723"/>
    </source>
</evidence>